<reference evidence="1" key="1">
    <citation type="submission" date="2020-02" db="EMBL/GenBank/DDBJ databases">
        <authorList>
            <person name="Meier V. D."/>
        </authorList>
    </citation>
    <scope>NUCLEOTIDE SEQUENCE</scope>
    <source>
        <strain evidence="1">AVDCRST_MAG19</strain>
    </source>
</reference>
<proteinExistence type="predicted"/>
<protein>
    <submittedName>
        <fullName evidence="1">Uncharacterized protein</fullName>
    </submittedName>
</protein>
<sequence length="53" mass="5849">MRITAREAEMPKPAPGRLLRFGFVKIDGKGWFDTDGFAGADVIGASRTRWSAH</sequence>
<organism evidence="1">
    <name type="scientific">uncultured Thermomicrobiales bacterium</name>
    <dbReference type="NCBI Taxonomy" id="1645740"/>
    <lineage>
        <taxon>Bacteria</taxon>
        <taxon>Pseudomonadati</taxon>
        <taxon>Thermomicrobiota</taxon>
        <taxon>Thermomicrobia</taxon>
        <taxon>Thermomicrobiales</taxon>
        <taxon>environmental samples</taxon>
    </lineage>
</organism>
<name>A0A6J4UVG7_9BACT</name>
<evidence type="ECO:0000313" key="1">
    <source>
        <dbReference type="EMBL" id="CAA9559464.1"/>
    </source>
</evidence>
<accession>A0A6J4UVG7</accession>
<gene>
    <name evidence="1" type="ORF">AVDCRST_MAG19-1687</name>
</gene>
<dbReference type="EMBL" id="CADCWL010000069">
    <property type="protein sequence ID" value="CAA9559464.1"/>
    <property type="molecule type" value="Genomic_DNA"/>
</dbReference>
<dbReference type="AlphaFoldDB" id="A0A6J4UVG7"/>